<dbReference type="AlphaFoldDB" id="A0AAI8Z6S0"/>
<keyword evidence="1" id="KW-0472">Membrane</keyword>
<feature type="transmembrane region" description="Helical" evidence="1">
    <location>
        <begin position="61"/>
        <end position="77"/>
    </location>
</feature>
<reference evidence="2" key="1">
    <citation type="submission" date="2023-11" db="EMBL/GenBank/DDBJ databases">
        <authorList>
            <person name="Alioto T."/>
            <person name="Alioto T."/>
            <person name="Gomez Garrido J."/>
        </authorList>
    </citation>
    <scope>NUCLEOTIDE SEQUENCE</scope>
</reference>
<keyword evidence="3" id="KW-1185">Reference proteome</keyword>
<name>A0AAI8Z6S0_9PEZI</name>
<proteinExistence type="predicted"/>
<organism evidence="2 3">
    <name type="scientific">Lecanosticta acicola</name>
    <dbReference type="NCBI Taxonomy" id="111012"/>
    <lineage>
        <taxon>Eukaryota</taxon>
        <taxon>Fungi</taxon>
        <taxon>Dikarya</taxon>
        <taxon>Ascomycota</taxon>
        <taxon>Pezizomycotina</taxon>
        <taxon>Dothideomycetes</taxon>
        <taxon>Dothideomycetidae</taxon>
        <taxon>Mycosphaerellales</taxon>
        <taxon>Mycosphaerellaceae</taxon>
        <taxon>Lecanosticta</taxon>
    </lineage>
</organism>
<feature type="transmembrane region" description="Helical" evidence="1">
    <location>
        <begin position="18"/>
        <end position="41"/>
    </location>
</feature>
<dbReference type="EMBL" id="CAVMBE010000087">
    <property type="protein sequence ID" value="CAK4033499.1"/>
    <property type="molecule type" value="Genomic_DNA"/>
</dbReference>
<keyword evidence="1" id="KW-1133">Transmembrane helix</keyword>
<dbReference type="Proteomes" id="UP001296104">
    <property type="component" value="Unassembled WGS sequence"/>
</dbReference>
<accession>A0AAI8Z6S0</accession>
<keyword evidence="1" id="KW-0812">Transmembrane</keyword>
<sequence length="486" mass="53520">MDYIPLQDPTHSSHRGRFWYHAFVHALSVLLAATAVALFPAFSYKPWSLPTTYPLKTTQQYLNFIVVALALLLSSLLQHCLAITNNTEVEAEFASKSLTLAALQARAAANGKDVIDMLRYASRNARLWRISGPFAVAIFAFSAMSWVLSIVFVIDAKLLPHDKLTTVPVSLGADIPTLPDACRGSLTAEGCTYDLAMSALTSQLITHTPYTFNNVTFSGPEGTRALPVGVMQNFADQAVNSTFGQEMSRYCLPLLRPNLVNCSTAGEGRAKYVYMSTVIDTFLDIPYDTYSVIINPDTDANQTYVLTSSNDKRGVMAVAHSEKKGEIALSILTGSGQYADLLSKLATGQDAPFTKEKYNETTYTVLCEAPFDDTTYSWNWVEFSLNGGVMTANMTDDTCRENKGKSPMVWLDYALEGATSSAQLRDGYSKLLNTDYLSQTGADYERMKAYGMSPLEYILSHIEAIVQTAWTAVGDEHLDLDKEELH</sequence>
<gene>
    <name evidence="2" type="ORF">LECACI_7A008657</name>
</gene>
<comment type="caution">
    <text evidence="2">The sequence shown here is derived from an EMBL/GenBank/DDBJ whole genome shotgun (WGS) entry which is preliminary data.</text>
</comment>
<evidence type="ECO:0000313" key="3">
    <source>
        <dbReference type="Proteomes" id="UP001296104"/>
    </source>
</evidence>
<feature type="transmembrane region" description="Helical" evidence="1">
    <location>
        <begin position="127"/>
        <end position="154"/>
    </location>
</feature>
<evidence type="ECO:0000313" key="2">
    <source>
        <dbReference type="EMBL" id="CAK4033499.1"/>
    </source>
</evidence>
<evidence type="ECO:0000256" key="1">
    <source>
        <dbReference type="SAM" id="Phobius"/>
    </source>
</evidence>
<protein>
    <submittedName>
        <fullName evidence="2">Uncharacterized protein</fullName>
    </submittedName>
</protein>